<dbReference type="EMBL" id="NHZO01000140">
    <property type="protein sequence ID" value="PHQ51662.1"/>
    <property type="molecule type" value="Genomic_DNA"/>
</dbReference>
<keyword evidence="1" id="KW-1133">Transmembrane helix</keyword>
<evidence type="ECO:0000313" key="3">
    <source>
        <dbReference type="Proteomes" id="UP000222531"/>
    </source>
</evidence>
<keyword evidence="1" id="KW-0812">Transmembrane</keyword>
<keyword evidence="3" id="KW-1185">Reference proteome</keyword>
<sequence length="163" mass="16985">MKLAWASGGTFAGVTGAEMIEKSKENGASGLWLTLEGWGLDPTALLAALGVFLLFGLVRPWGQVFPRWTLLLAGRRVPRWLPLTPALIGAGTLAPYGVAGVCGAALGTAGVLHVPKGDFPSPADVLLVSWIGLGAFAVYGVALALAARSYWVRTRARCAENLA</sequence>
<dbReference type="OrthoDB" id="4207230at2"/>
<keyword evidence="1" id="KW-0472">Membrane</keyword>
<proteinExistence type="predicted"/>
<comment type="caution">
    <text evidence="2">The sequence shown here is derived from an EMBL/GenBank/DDBJ whole genome shotgun (WGS) entry which is preliminary data.</text>
</comment>
<reference evidence="2 3" key="1">
    <citation type="journal article" date="2017" name="Biochemistry">
        <title>Identification of the Biosynthetic Pathway for the Antibiotic Bicyclomycin.</title>
        <authorList>
            <person name="Patteson J."/>
            <person name="Cai W."/>
            <person name="Johnson R.A."/>
            <person name="Santa Maria K."/>
            <person name="Li B."/>
        </authorList>
    </citation>
    <scope>NUCLEOTIDE SEQUENCE [LARGE SCALE GENOMIC DNA]</scope>
    <source>
        <strain evidence="2 3">ATCC 21532</strain>
    </source>
</reference>
<name>A0A2G1XKA2_STRCJ</name>
<accession>A0A2G1XKA2</accession>
<feature type="transmembrane region" description="Helical" evidence="1">
    <location>
        <begin position="83"/>
        <end position="107"/>
    </location>
</feature>
<organism evidence="2 3">
    <name type="scientific">Streptomyces cinnamoneus</name>
    <name type="common">Streptoverticillium cinnamoneum</name>
    <dbReference type="NCBI Taxonomy" id="53446"/>
    <lineage>
        <taxon>Bacteria</taxon>
        <taxon>Bacillati</taxon>
        <taxon>Actinomycetota</taxon>
        <taxon>Actinomycetes</taxon>
        <taxon>Kitasatosporales</taxon>
        <taxon>Streptomycetaceae</taxon>
        <taxon>Streptomyces</taxon>
        <taxon>Streptomyces cinnamoneus group</taxon>
    </lineage>
</organism>
<evidence type="ECO:0000256" key="1">
    <source>
        <dbReference type="SAM" id="Phobius"/>
    </source>
</evidence>
<gene>
    <name evidence="2" type="ORF">BLA24_12490</name>
</gene>
<protein>
    <submittedName>
        <fullName evidence="2">Uncharacterized protein</fullName>
    </submittedName>
</protein>
<feature type="transmembrane region" description="Helical" evidence="1">
    <location>
        <begin position="127"/>
        <end position="147"/>
    </location>
</feature>
<evidence type="ECO:0000313" key="2">
    <source>
        <dbReference type="EMBL" id="PHQ51662.1"/>
    </source>
</evidence>
<dbReference type="Proteomes" id="UP000222531">
    <property type="component" value="Unassembled WGS sequence"/>
</dbReference>
<dbReference type="AlphaFoldDB" id="A0A2G1XKA2"/>
<feature type="transmembrane region" description="Helical" evidence="1">
    <location>
        <begin position="43"/>
        <end position="62"/>
    </location>
</feature>